<dbReference type="EMBL" id="MU155300">
    <property type="protein sequence ID" value="KAF9476284.1"/>
    <property type="molecule type" value="Genomic_DNA"/>
</dbReference>
<dbReference type="PANTHER" id="PTHR10250:SF26">
    <property type="entry name" value="GLUTATHIONE S-TRANSFERASE 3, MITOCHONDRIAL"/>
    <property type="match status" value="1"/>
</dbReference>
<keyword evidence="4 5" id="KW-0472">Membrane</keyword>
<keyword evidence="3 5" id="KW-1133">Transmembrane helix</keyword>
<protein>
    <submittedName>
        <fullName evidence="6">Membrane-associated proteins in eicosanoid and glutathione metabolism</fullName>
    </submittedName>
</protein>
<evidence type="ECO:0000256" key="2">
    <source>
        <dbReference type="ARBA" id="ARBA00022692"/>
    </source>
</evidence>
<dbReference type="GO" id="GO:0005635">
    <property type="term" value="C:nuclear envelope"/>
    <property type="evidence" value="ECO:0007669"/>
    <property type="project" value="TreeGrafter"/>
</dbReference>
<dbReference type="GO" id="GO:0016020">
    <property type="term" value="C:membrane"/>
    <property type="evidence" value="ECO:0007669"/>
    <property type="project" value="UniProtKB-SubCell"/>
</dbReference>
<dbReference type="GO" id="GO:0005783">
    <property type="term" value="C:endoplasmic reticulum"/>
    <property type="evidence" value="ECO:0007669"/>
    <property type="project" value="TreeGrafter"/>
</dbReference>
<name>A0A9P5YVM2_9AGAR</name>
<feature type="transmembrane region" description="Helical" evidence="5">
    <location>
        <begin position="78"/>
        <end position="103"/>
    </location>
</feature>
<dbReference type="OrthoDB" id="410651at2759"/>
<evidence type="ECO:0000256" key="5">
    <source>
        <dbReference type="SAM" id="Phobius"/>
    </source>
</evidence>
<evidence type="ECO:0000256" key="3">
    <source>
        <dbReference type="ARBA" id="ARBA00022989"/>
    </source>
</evidence>
<evidence type="ECO:0000256" key="1">
    <source>
        <dbReference type="ARBA" id="ARBA00004141"/>
    </source>
</evidence>
<dbReference type="Proteomes" id="UP000807469">
    <property type="component" value="Unassembled WGS sequence"/>
</dbReference>
<dbReference type="Pfam" id="PF01124">
    <property type="entry name" value="MAPEG"/>
    <property type="match status" value="1"/>
</dbReference>
<reference evidence="6" key="1">
    <citation type="submission" date="2020-11" db="EMBL/GenBank/DDBJ databases">
        <authorList>
            <consortium name="DOE Joint Genome Institute"/>
            <person name="Ahrendt S."/>
            <person name="Riley R."/>
            <person name="Andreopoulos W."/>
            <person name="Labutti K."/>
            <person name="Pangilinan J."/>
            <person name="Ruiz-Duenas F.J."/>
            <person name="Barrasa J.M."/>
            <person name="Sanchez-Garcia M."/>
            <person name="Camarero S."/>
            <person name="Miyauchi S."/>
            <person name="Serrano A."/>
            <person name="Linde D."/>
            <person name="Babiker R."/>
            <person name="Drula E."/>
            <person name="Ayuso-Fernandez I."/>
            <person name="Pacheco R."/>
            <person name="Padilla G."/>
            <person name="Ferreira P."/>
            <person name="Barriuso J."/>
            <person name="Kellner H."/>
            <person name="Castanera R."/>
            <person name="Alfaro M."/>
            <person name="Ramirez L."/>
            <person name="Pisabarro A.G."/>
            <person name="Kuo A."/>
            <person name="Tritt A."/>
            <person name="Lipzen A."/>
            <person name="He G."/>
            <person name="Yan M."/>
            <person name="Ng V."/>
            <person name="Cullen D."/>
            <person name="Martin F."/>
            <person name="Rosso M.-N."/>
            <person name="Henrissat B."/>
            <person name="Hibbett D."/>
            <person name="Martinez A.T."/>
            <person name="Grigoriev I.V."/>
        </authorList>
    </citation>
    <scope>NUCLEOTIDE SEQUENCE</scope>
    <source>
        <strain evidence="6">CIRM-BRFM 674</strain>
    </source>
</reference>
<comment type="subcellular location">
    <subcellularLocation>
        <location evidence="1">Membrane</location>
        <topology evidence="1">Multi-pass membrane protein</topology>
    </subcellularLocation>
</comment>
<evidence type="ECO:0000313" key="6">
    <source>
        <dbReference type="EMBL" id="KAF9476284.1"/>
    </source>
</evidence>
<dbReference type="InterPro" id="IPR001129">
    <property type="entry name" value="Membr-assoc_MAPEG"/>
</dbReference>
<feature type="transmembrane region" description="Helical" evidence="5">
    <location>
        <begin position="123"/>
        <end position="148"/>
    </location>
</feature>
<proteinExistence type="predicted"/>
<sequence>MSATVTLPEGFHYLAPAFVLTIFLLYGQNITVSRYRKRAGIAYPQMYAEKKQAEDSNDAHLFNCAQRAHQNTLENIPIMYTAALVAGLKYPVFAAASLAFWSLSRVSYTLGYITGDPNKRGTILFKAGIVVSLGVIGLATFVSGAWLCEGLAAKFF</sequence>
<comment type="caution">
    <text evidence="6">The sequence shown here is derived from an EMBL/GenBank/DDBJ whole genome shotgun (WGS) entry which is preliminary data.</text>
</comment>
<keyword evidence="7" id="KW-1185">Reference proteome</keyword>
<dbReference type="GO" id="GO:0004602">
    <property type="term" value="F:glutathione peroxidase activity"/>
    <property type="evidence" value="ECO:0007669"/>
    <property type="project" value="TreeGrafter"/>
</dbReference>
<feature type="transmembrane region" description="Helical" evidence="5">
    <location>
        <begin position="12"/>
        <end position="32"/>
    </location>
</feature>
<gene>
    <name evidence="6" type="ORF">BDN70DRAFT_863546</name>
</gene>
<dbReference type="Gene3D" id="1.20.120.550">
    <property type="entry name" value="Membrane associated eicosanoid/glutathione metabolism-like domain"/>
    <property type="match status" value="1"/>
</dbReference>
<dbReference type="PANTHER" id="PTHR10250">
    <property type="entry name" value="MICROSOMAL GLUTATHIONE S-TRANSFERASE"/>
    <property type="match status" value="1"/>
</dbReference>
<dbReference type="InterPro" id="IPR050997">
    <property type="entry name" value="MAPEG"/>
</dbReference>
<evidence type="ECO:0000256" key="4">
    <source>
        <dbReference type="ARBA" id="ARBA00023136"/>
    </source>
</evidence>
<evidence type="ECO:0000313" key="7">
    <source>
        <dbReference type="Proteomes" id="UP000807469"/>
    </source>
</evidence>
<accession>A0A9P5YVM2</accession>
<dbReference type="SUPFAM" id="SSF161084">
    <property type="entry name" value="MAPEG domain-like"/>
    <property type="match status" value="1"/>
</dbReference>
<dbReference type="InterPro" id="IPR023352">
    <property type="entry name" value="MAPEG-like_dom_sf"/>
</dbReference>
<organism evidence="6 7">
    <name type="scientific">Pholiota conissans</name>
    <dbReference type="NCBI Taxonomy" id="109636"/>
    <lineage>
        <taxon>Eukaryota</taxon>
        <taxon>Fungi</taxon>
        <taxon>Dikarya</taxon>
        <taxon>Basidiomycota</taxon>
        <taxon>Agaricomycotina</taxon>
        <taxon>Agaricomycetes</taxon>
        <taxon>Agaricomycetidae</taxon>
        <taxon>Agaricales</taxon>
        <taxon>Agaricineae</taxon>
        <taxon>Strophariaceae</taxon>
        <taxon>Pholiota</taxon>
    </lineage>
</organism>
<dbReference type="AlphaFoldDB" id="A0A9P5YVM2"/>
<keyword evidence="2 5" id="KW-0812">Transmembrane</keyword>
<dbReference type="GO" id="GO:0004364">
    <property type="term" value="F:glutathione transferase activity"/>
    <property type="evidence" value="ECO:0007669"/>
    <property type="project" value="TreeGrafter"/>
</dbReference>